<dbReference type="Gene3D" id="3.30.390.130">
    <property type="match status" value="1"/>
</dbReference>
<reference evidence="8" key="2">
    <citation type="submission" date="2025-08" db="UniProtKB">
        <authorList>
            <consortium name="Ensembl"/>
        </authorList>
    </citation>
    <scope>IDENTIFICATION</scope>
</reference>
<dbReference type="Proteomes" id="UP001501920">
    <property type="component" value="Chromosome 14"/>
</dbReference>
<keyword evidence="9" id="KW-1185">Reference proteome</keyword>
<keyword evidence="4 5" id="KW-0479">Metal-binding</keyword>
<evidence type="ECO:0000256" key="3">
    <source>
        <dbReference type="ARBA" id="ARBA00022679"/>
    </source>
</evidence>
<accession>A0AAR2KUP5</accession>
<dbReference type="GO" id="GO:0008270">
    <property type="term" value="F:zinc ion binding"/>
    <property type="evidence" value="ECO:0007669"/>
    <property type="project" value="UniProtKB-KW"/>
</dbReference>
<keyword evidence="5" id="KW-0863">Zinc-finger</keyword>
<dbReference type="AlphaFoldDB" id="A0AAR2KUP5"/>
<comment type="catalytic activity">
    <reaction evidence="1 5">
        <text>S-ubiquitinyl-[E2 ubiquitin-conjugating enzyme]-L-cysteine + [acceptor protein]-L-lysine = [E2 ubiquitin-conjugating enzyme]-L-cysteine + N(6)-ubiquitinyl-[acceptor protein]-L-lysine.</text>
        <dbReference type="EC" id="2.3.2.27"/>
    </reaction>
</comment>
<feature type="compositionally biased region" description="Polar residues" evidence="6">
    <location>
        <begin position="1"/>
        <end position="18"/>
    </location>
</feature>
<dbReference type="GO" id="GO:0061630">
    <property type="term" value="F:ubiquitin protein ligase activity"/>
    <property type="evidence" value="ECO:0007669"/>
    <property type="project" value="UniProtKB-UniRule"/>
</dbReference>
<keyword evidence="3 5" id="KW-0808">Transferase</keyword>
<feature type="domain" description="Deltex C-terminal" evidence="7">
    <location>
        <begin position="164"/>
        <end position="292"/>
    </location>
</feature>
<keyword evidence="5" id="KW-0963">Cytoplasm</keyword>
<dbReference type="GeneTree" id="ENSGT00940000154578"/>
<dbReference type="InterPro" id="IPR039399">
    <property type="entry name" value="Deltex_C_sf"/>
</dbReference>
<comment type="subcellular location">
    <subcellularLocation>
        <location evidence="5">Cytoplasm</location>
    </subcellularLocation>
</comment>
<evidence type="ECO:0000256" key="1">
    <source>
        <dbReference type="ARBA" id="ARBA00000900"/>
    </source>
</evidence>
<protein>
    <recommendedName>
        <fullName evidence="5">E3 ubiquitin-protein ligase</fullName>
        <ecNumber evidence="5">2.3.2.27</ecNumber>
    </recommendedName>
</protein>
<dbReference type="GO" id="GO:0016567">
    <property type="term" value="P:protein ubiquitination"/>
    <property type="evidence" value="ECO:0007669"/>
    <property type="project" value="UniProtKB-UniRule"/>
</dbReference>
<dbReference type="InterPro" id="IPR039396">
    <property type="entry name" value="Deltex_C"/>
</dbReference>
<evidence type="ECO:0000256" key="2">
    <source>
        <dbReference type="ARBA" id="ARBA00004906"/>
    </source>
</evidence>
<reference evidence="8" key="3">
    <citation type="submission" date="2025-09" db="UniProtKB">
        <authorList>
            <consortium name="Ensembl"/>
        </authorList>
    </citation>
    <scope>IDENTIFICATION</scope>
</reference>
<dbReference type="GO" id="GO:0007219">
    <property type="term" value="P:Notch signaling pathway"/>
    <property type="evidence" value="ECO:0007669"/>
    <property type="project" value="InterPro"/>
</dbReference>
<comment type="similarity">
    <text evidence="5">Belongs to the Deltex family.</text>
</comment>
<dbReference type="Ensembl" id="ENSPNAT00000054470.1">
    <property type="protein sequence ID" value="ENSPNAP00000066209.1"/>
    <property type="gene ID" value="ENSPNAG00000035282.1"/>
</dbReference>
<dbReference type="GO" id="GO:0005737">
    <property type="term" value="C:cytoplasm"/>
    <property type="evidence" value="ECO:0007669"/>
    <property type="project" value="UniProtKB-SubCell"/>
</dbReference>
<feature type="region of interest" description="Disordered" evidence="6">
    <location>
        <begin position="1"/>
        <end position="29"/>
    </location>
</feature>
<dbReference type="EC" id="2.3.2.27" evidence="5"/>
<name>A0AAR2KUP5_PYGNA</name>
<feature type="region of interest" description="Disordered" evidence="6">
    <location>
        <begin position="54"/>
        <end position="76"/>
    </location>
</feature>
<evidence type="ECO:0000313" key="9">
    <source>
        <dbReference type="Proteomes" id="UP001501920"/>
    </source>
</evidence>
<comment type="pathway">
    <text evidence="2 5">Protein modification; protein ubiquitination.</text>
</comment>
<sequence length="304" mass="33535">MASQFETWNVSSIQSPKQKPSGKEKNCTPSDLEIFKTGILQSQSSERNEALLALRDDWPKPPPLQKKQKTTTTTLKQTNLQVRNKSEPCVCGDTGAHVAHTSCGVFLCPHCLPLHAECRVCSKEKAPKEPSQKMLGHQLQEEHNPEEFTGKEASKQQKKAQGIQGTMKYVELPLSLQGHSLCTTAKIIYCIPDGIQGEEHPNPGAPFEGGLYEAYLPLSSKGRSLLPRLEKAFKQGLTFKVCPDKTLPDRRARIDWGRIPHKTRIDGGKSGNGYPDSTYLNNLSEALKACGIEGVTLSENKTKS</sequence>
<evidence type="ECO:0000259" key="7">
    <source>
        <dbReference type="Pfam" id="PF18102"/>
    </source>
</evidence>
<evidence type="ECO:0000313" key="8">
    <source>
        <dbReference type="Ensembl" id="ENSPNAP00000066209.1"/>
    </source>
</evidence>
<dbReference type="PANTHER" id="PTHR12622">
    <property type="entry name" value="DELTEX-RELATED"/>
    <property type="match status" value="1"/>
</dbReference>
<evidence type="ECO:0000256" key="6">
    <source>
        <dbReference type="SAM" id="MobiDB-lite"/>
    </source>
</evidence>
<proteinExistence type="inferred from homology"/>
<dbReference type="Pfam" id="PF18102">
    <property type="entry name" value="DTC"/>
    <property type="match status" value="1"/>
</dbReference>
<reference evidence="8 9" key="1">
    <citation type="submission" date="2020-10" db="EMBL/GenBank/DDBJ databases">
        <title>Pygocentrus nattereri (red-bellied piranha) genome, fPygNat1, primary haplotype.</title>
        <authorList>
            <person name="Myers G."/>
            <person name="Meyer A."/>
            <person name="Karagic N."/>
            <person name="Pippel M."/>
            <person name="Winkler S."/>
            <person name="Tracey A."/>
            <person name="Wood J."/>
            <person name="Formenti G."/>
            <person name="Howe K."/>
            <person name="Fedrigo O."/>
            <person name="Jarvis E.D."/>
        </authorList>
    </citation>
    <scope>NUCLEOTIDE SEQUENCE [LARGE SCALE GENOMIC DNA]</scope>
</reference>
<dbReference type="InterPro" id="IPR039398">
    <property type="entry name" value="Deltex_fam"/>
</dbReference>
<evidence type="ECO:0000256" key="5">
    <source>
        <dbReference type="RuleBase" id="RU367105"/>
    </source>
</evidence>
<keyword evidence="5" id="KW-0862">Zinc</keyword>
<evidence type="ECO:0000256" key="4">
    <source>
        <dbReference type="ARBA" id="ARBA00022723"/>
    </source>
</evidence>
<organism evidence="8 9">
    <name type="scientific">Pygocentrus nattereri</name>
    <name type="common">Red-bellied piranha</name>
    <dbReference type="NCBI Taxonomy" id="42514"/>
    <lineage>
        <taxon>Eukaryota</taxon>
        <taxon>Metazoa</taxon>
        <taxon>Chordata</taxon>
        <taxon>Craniata</taxon>
        <taxon>Vertebrata</taxon>
        <taxon>Euteleostomi</taxon>
        <taxon>Actinopterygii</taxon>
        <taxon>Neopterygii</taxon>
        <taxon>Teleostei</taxon>
        <taxon>Ostariophysi</taxon>
        <taxon>Characiformes</taxon>
        <taxon>Characoidei</taxon>
        <taxon>Pygocentrus</taxon>
    </lineage>
</organism>